<dbReference type="OrthoDB" id="5291101at2"/>
<dbReference type="InterPro" id="IPR050834">
    <property type="entry name" value="Glycosyltransf_2"/>
</dbReference>
<accession>A0A401FXE7</accession>
<reference evidence="3" key="2">
    <citation type="submission" date="2019-01" db="EMBL/GenBank/DDBJ databases">
        <title>Genome sequence of Desulfonema ishimotonii strain Tokyo 01.</title>
        <authorList>
            <person name="Fukui M."/>
        </authorList>
    </citation>
    <scope>NUCLEOTIDE SEQUENCE [LARGE SCALE GENOMIC DNA]</scope>
    <source>
        <strain evidence="3">Tokyo 01</strain>
    </source>
</reference>
<gene>
    <name evidence="2" type="ORF">DENIS_2597</name>
</gene>
<evidence type="ECO:0000313" key="3">
    <source>
        <dbReference type="Proteomes" id="UP000288096"/>
    </source>
</evidence>
<sequence length="307" mass="35827">MEFPLISIIIPVYNRKTFIVDALTSALAQTWPCLEIIVVDDGSDDGTWEVLETFEPDIIRVRQPRNMGQSAARNRGITLCRGDYILFLDSDDALLPDALENLWTALWPLECRNPAWGFSYGKRLTCNERLEPVKVRHRKRYCSGEVLPRMLSDHFIHTGTYLVRKSYVESVGGFKEDLAAKEDLLFNLSLAARCRFIFTDRPIVRYRRHNGVRARNDARVIDQGTRHLDYFFDEHPSLRSDEIRKARKTAYADTHKHLGKLAWRARQPVRYLRHWRGMCAFRPAYRVHPKYLFRALVSAGYVRLGRE</sequence>
<proteinExistence type="predicted"/>
<dbReference type="InterPro" id="IPR029044">
    <property type="entry name" value="Nucleotide-diphossugar_trans"/>
</dbReference>
<dbReference type="InterPro" id="IPR001173">
    <property type="entry name" value="Glyco_trans_2-like"/>
</dbReference>
<dbReference type="Gene3D" id="3.90.550.10">
    <property type="entry name" value="Spore Coat Polysaccharide Biosynthesis Protein SpsA, Chain A"/>
    <property type="match status" value="1"/>
</dbReference>
<dbReference type="EMBL" id="BEXT01000001">
    <property type="protein sequence ID" value="GBC61635.1"/>
    <property type="molecule type" value="Genomic_DNA"/>
</dbReference>
<dbReference type="PANTHER" id="PTHR43685">
    <property type="entry name" value="GLYCOSYLTRANSFERASE"/>
    <property type="match status" value="1"/>
</dbReference>
<name>A0A401FXE7_9BACT</name>
<keyword evidence="3" id="KW-1185">Reference proteome</keyword>
<reference evidence="3" key="1">
    <citation type="submission" date="2017-11" db="EMBL/GenBank/DDBJ databases">
        <authorList>
            <person name="Watanabe M."/>
            <person name="Kojima H."/>
        </authorList>
    </citation>
    <scope>NUCLEOTIDE SEQUENCE [LARGE SCALE GENOMIC DNA]</scope>
    <source>
        <strain evidence="3">Tokyo 01</strain>
    </source>
</reference>
<dbReference type="AlphaFoldDB" id="A0A401FXE7"/>
<feature type="domain" description="Glycosyltransferase 2-like" evidence="1">
    <location>
        <begin position="7"/>
        <end position="106"/>
    </location>
</feature>
<dbReference type="GO" id="GO:0016740">
    <property type="term" value="F:transferase activity"/>
    <property type="evidence" value="ECO:0007669"/>
    <property type="project" value="UniProtKB-KW"/>
</dbReference>
<evidence type="ECO:0000259" key="1">
    <source>
        <dbReference type="Pfam" id="PF00535"/>
    </source>
</evidence>
<organism evidence="2 3">
    <name type="scientific">Desulfonema ishimotonii</name>
    <dbReference type="NCBI Taxonomy" id="45657"/>
    <lineage>
        <taxon>Bacteria</taxon>
        <taxon>Pseudomonadati</taxon>
        <taxon>Thermodesulfobacteriota</taxon>
        <taxon>Desulfobacteria</taxon>
        <taxon>Desulfobacterales</taxon>
        <taxon>Desulfococcaceae</taxon>
        <taxon>Desulfonema</taxon>
    </lineage>
</organism>
<dbReference type="Pfam" id="PF00535">
    <property type="entry name" value="Glycos_transf_2"/>
    <property type="match status" value="1"/>
</dbReference>
<comment type="caution">
    <text evidence="2">The sequence shown here is derived from an EMBL/GenBank/DDBJ whole genome shotgun (WGS) entry which is preliminary data.</text>
</comment>
<dbReference type="SUPFAM" id="SSF53448">
    <property type="entry name" value="Nucleotide-diphospho-sugar transferases"/>
    <property type="match status" value="1"/>
</dbReference>
<dbReference type="PANTHER" id="PTHR43685:SF2">
    <property type="entry name" value="GLYCOSYLTRANSFERASE 2-LIKE DOMAIN-CONTAINING PROTEIN"/>
    <property type="match status" value="1"/>
</dbReference>
<evidence type="ECO:0000313" key="2">
    <source>
        <dbReference type="EMBL" id="GBC61635.1"/>
    </source>
</evidence>
<keyword evidence="2" id="KW-0808">Transferase</keyword>
<protein>
    <submittedName>
        <fullName evidence="2">Glycosyl transferase</fullName>
    </submittedName>
</protein>
<dbReference type="RefSeq" id="WP_124328899.1">
    <property type="nucleotide sequence ID" value="NZ_BEXT01000001.1"/>
</dbReference>
<dbReference type="Proteomes" id="UP000288096">
    <property type="component" value="Unassembled WGS sequence"/>
</dbReference>